<dbReference type="EMBL" id="UFUW01000001">
    <property type="protein sequence ID" value="SUX24910.1"/>
    <property type="molecule type" value="Genomic_DNA"/>
</dbReference>
<dbReference type="AlphaFoldDB" id="A0A381ED97"/>
<protein>
    <submittedName>
        <fullName evidence="1">Uncharacterized protein</fullName>
    </submittedName>
</protein>
<gene>
    <name evidence="1" type="ORF">NCTC13294_02145</name>
</gene>
<dbReference type="Proteomes" id="UP000254572">
    <property type="component" value="Unassembled WGS sequence"/>
</dbReference>
<keyword evidence="2" id="KW-1185">Reference proteome</keyword>
<evidence type="ECO:0000313" key="2">
    <source>
        <dbReference type="Proteomes" id="UP000254572"/>
    </source>
</evidence>
<reference evidence="1 2" key="1">
    <citation type="submission" date="2018-06" db="EMBL/GenBank/DDBJ databases">
        <authorList>
            <consortium name="Pathogen Informatics"/>
            <person name="Doyle S."/>
        </authorList>
    </citation>
    <scope>NUCLEOTIDE SEQUENCE [LARGE SCALE GENOMIC DNA]</scope>
    <source>
        <strain evidence="1 2">NCTC13294</strain>
    </source>
</reference>
<organism evidence="1 2">
    <name type="scientific">Cardiobacterium valvarum</name>
    <dbReference type="NCBI Taxonomy" id="194702"/>
    <lineage>
        <taxon>Bacteria</taxon>
        <taxon>Pseudomonadati</taxon>
        <taxon>Pseudomonadota</taxon>
        <taxon>Gammaproteobacteria</taxon>
        <taxon>Cardiobacteriales</taxon>
        <taxon>Cardiobacteriaceae</taxon>
        <taxon>Cardiobacterium</taxon>
    </lineage>
</organism>
<evidence type="ECO:0000313" key="1">
    <source>
        <dbReference type="EMBL" id="SUX24910.1"/>
    </source>
</evidence>
<name>A0A381ED97_9GAMM</name>
<accession>A0A381ED97</accession>
<proteinExistence type="predicted"/>
<sequence>MRYLAEEFGVGTHAVQFYGVAVDAVDQHLVGLDVAVAVILPVPRKSVITVFFGQPAAMQQMPQDVNQGRAQAEFLQIFVKRRLVLIFRMGKCLGQCFHAVKMADGTIFHIPDGFAQHHFAVAT</sequence>